<dbReference type="AlphaFoldDB" id="A0A423PEU0"/>
<dbReference type="InParanoid" id="A0A423PEU0"/>
<dbReference type="InterPro" id="IPR021300">
    <property type="entry name" value="Integr_conj_element_PFL4695"/>
</dbReference>
<sequence>MIASVAPLASAQAGLTVIGDHGGQSARAYYAPIAGAGIDEQHAYSARAEAMSRGPVKEADLLPVQSNRLTPGAVTARKLTLPSGMTPFFIIGADRMSLRWIKQRAARLRDLHAVGLVVNVGSAAQLTQLRAVGGGLVMRPVAGNDIARRLDLAHYPVLITPKGIQQ</sequence>
<dbReference type="NCBIfam" id="TIGR03765">
    <property type="entry name" value="ICE_PFL_4695"/>
    <property type="match status" value="1"/>
</dbReference>
<dbReference type="RefSeq" id="WP_221180269.1">
    <property type="nucleotide sequence ID" value="NZ_AYKG01000068.1"/>
</dbReference>
<dbReference type="Pfam" id="PF11072">
    <property type="entry name" value="DUF2859"/>
    <property type="match status" value="1"/>
</dbReference>
<comment type="caution">
    <text evidence="1">The sequence shown here is derived from an EMBL/GenBank/DDBJ whole genome shotgun (WGS) entry which is preliminary data.</text>
</comment>
<keyword evidence="2" id="KW-1185">Reference proteome</keyword>
<gene>
    <name evidence="1" type="ORF">SAJA_14645</name>
</gene>
<reference evidence="1 2" key="1">
    <citation type="submission" date="2013-10" db="EMBL/GenBank/DDBJ databases">
        <title>Salinisphaera japonica YTM-1 Genome Sequencing.</title>
        <authorList>
            <person name="Lai Q."/>
            <person name="Li C."/>
            <person name="Shao Z."/>
        </authorList>
    </citation>
    <scope>NUCLEOTIDE SEQUENCE [LARGE SCALE GENOMIC DNA]</scope>
    <source>
        <strain evidence="1 2">YTM-1</strain>
    </source>
</reference>
<proteinExistence type="predicted"/>
<evidence type="ECO:0000313" key="2">
    <source>
        <dbReference type="Proteomes" id="UP000285310"/>
    </source>
</evidence>
<dbReference type="Proteomes" id="UP000285310">
    <property type="component" value="Unassembled WGS sequence"/>
</dbReference>
<protein>
    <submittedName>
        <fullName evidence="1">Integrating conjugative element protein</fullName>
    </submittedName>
</protein>
<organism evidence="1 2">
    <name type="scientific">Salinisphaera japonica YTM-1</name>
    <dbReference type="NCBI Taxonomy" id="1209778"/>
    <lineage>
        <taxon>Bacteria</taxon>
        <taxon>Pseudomonadati</taxon>
        <taxon>Pseudomonadota</taxon>
        <taxon>Gammaproteobacteria</taxon>
        <taxon>Salinisphaerales</taxon>
        <taxon>Salinisphaeraceae</taxon>
        <taxon>Salinisphaera</taxon>
    </lineage>
</organism>
<accession>A0A423PEU0</accession>
<evidence type="ECO:0000313" key="1">
    <source>
        <dbReference type="EMBL" id="ROO24108.1"/>
    </source>
</evidence>
<name>A0A423PEU0_9GAMM</name>
<dbReference type="EMBL" id="AYKG01000068">
    <property type="protein sequence ID" value="ROO24108.1"/>
    <property type="molecule type" value="Genomic_DNA"/>
</dbReference>